<evidence type="ECO:0008006" key="4">
    <source>
        <dbReference type="Google" id="ProtNLM"/>
    </source>
</evidence>
<dbReference type="SUPFAM" id="SSF55486">
    <property type="entry name" value="Metalloproteases ('zincins'), catalytic domain"/>
    <property type="match status" value="1"/>
</dbReference>
<dbReference type="Proteomes" id="UP000829069">
    <property type="component" value="Chromosome"/>
</dbReference>
<dbReference type="EMBL" id="CP093326">
    <property type="protein sequence ID" value="UNK44511.1"/>
    <property type="molecule type" value="Genomic_DNA"/>
</dbReference>
<evidence type="ECO:0000313" key="3">
    <source>
        <dbReference type="Proteomes" id="UP000829069"/>
    </source>
</evidence>
<proteinExistence type="predicted"/>
<name>A0ABY3W3S9_9MICC</name>
<gene>
    <name evidence="2" type="ORF">MNQ99_10925</name>
</gene>
<feature type="region of interest" description="Disordered" evidence="1">
    <location>
        <begin position="27"/>
        <end position="95"/>
    </location>
</feature>
<accession>A0ABY3W3S9</accession>
<keyword evidence="3" id="KW-1185">Reference proteome</keyword>
<protein>
    <recommendedName>
        <fullName evidence="4">Peptidase</fullName>
    </recommendedName>
</protein>
<dbReference type="PROSITE" id="PS51257">
    <property type="entry name" value="PROKAR_LIPOPROTEIN"/>
    <property type="match status" value="1"/>
</dbReference>
<sequence length="287" mass="29793">MTGETKNRWGVIAGLLLAMTLGLSGCGGSGDSGSSTANQGGADSAEIGSGADGGDTPIEGPGVQTLGDYSQYGQTPSAEVSGNDASGAGQAGNDTNAITSEELADIQTAQAITDQFWRTHWSELFTGTYTPPTVVGLYDGRDPSNAPTCAGKPLQPGNAFYCIPEDYVAWDASLMERGFQFGDAWPYLVIAHEWSHAIANRLDPSLRSQAYELQADCLAGATLYGAAADGTLIFEQGDQDELVTALSSLGGNTPWTNPQDHGDSSERVANFNVGRTGGVLACLPSQQ</sequence>
<dbReference type="Pfam" id="PF04228">
    <property type="entry name" value="Zn_peptidase"/>
    <property type="match status" value="1"/>
</dbReference>
<evidence type="ECO:0000256" key="1">
    <source>
        <dbReference type="SAM" id="MobiDB-lite"/>
    </source>
</evidence>
<feature type="compositionally biased region" description="Polar residues" evidence="1">
    <location>
        <begin position="67"/>
        <end position="84"/>
    </location>
</feature>
<dbReference type="RefSeq" id="WP_241912964.1">
    <property type="nucleotide sequence ID" value="NZ_CP093326.1"/>
</dbReference>
<reference evidence="2 3" key="1">
    <citation type="submission" date="2022-03" db="EMBL/GenBank/DDBJ databases">
        <title>Isotopic signatures of nitrous oxide derived from detoxification processes.</title>
        <authorList>
            <person name="Behrendt U."/>
            <person name="Buchen C."/>
            <person name="Well R."/>
            <person name="Ulrich A."/>
            <person name="Rohe L."/>
            <person name="Kolb S."/>
            <person name="Schloter M."/>
            <person name="Horn M.A."/>
            <person name="Augustin J."/>
        </authorList>
    </citation>
    <scope>NUCLEOTIDE SEQUENCE [LARGE SCALE GENOMIC DNA]</scope>
    <source>
        <strain evidence="2 3">S4-C24</strain>
    </source>
</reference>
<dbReference type="InterPro" id="IPR007343">
    <property type="entry name" value="Uncharacterised_pept_Zn_put"/>
</dbReference>
<organism evidence="2 3">
    <name type="scientific">Arthrobacter sulfonylureivorans</name>
    <dbReference type="NCBI Taxonomy" id="2486855"/>
    <lineage>
        <taxon>Bacteria</taxon>
        <taxon>Bacillati</taxon>
        <taxon>Actinomycetota</taxon>
        <taxon>Actinomycetes</taxon>
        <taxon>Micrococcales</taxon>
        <taxon>Micrococcaceae</taxon>
        <taxon>Arthrobacter</taxon>
    </lineage>
</organism>
<evidence type="ECO:0000313" key="2">
    <source>
        <dbReference type="EMBL" id="UNK44511.1"/>
    </source>
</evidence>